<dbReference type="FunFam" id="3.30.2040.10:FF:000001">
    <property type="entry name" value="D-glutamate cyclase, mitochondrial"/>
    <property type="match status" value="1"/>
</dbReference>
<dbReference type="InterPro" id="IPR009906">
    <property type="entry name" value="D-Glu_cyclase"/>
</dbReference>
<dbReference type="EMBL" id="WMBC01000005">
    <property type="protein sequence ID" value="MTD61266.1"/>
    <property type="molecule type" value="Genomic_DNA"/>
</dbReference>
<dbReference type="GO" id="GO:0006536">
    <property type="term" value="P:glutamate metabolic process"/>
    <property type="evidence" value="ECO:0007669"/>
    <property type="project" value="TreeGrafter"/>
</dbReference>
<name>A0A844GGR3_9FIRM</name>
<dbReference type="Pfam" id="PF07286">
    <property type="entry name" value="D-Glu_cyclase"/>
    <property type="match status" value="1"/>
</dbReference>
<evidence type="ECO:0000313" key="5">
    <source>
        <dbReference type="Proteomes" id="UP000437824"/>
    </source>
</evidence>
<evidence type="ECO:0000256" key="2">
    <source>
        <dbReference type="ARBA" id="ARBA00023239"/>
    </source>
</evidence>
<dbReference type="PANTHER" id="PTHR32022:SF10">
    <property type="entry name" value="D-GLUTAMATE CYCLASE, MITOCHONDRIAL"/>
    <property type="match status" value="1"/>
</dbReference>
<comment type="similarity">
    <text evidence="1 3">Belongs to the D-glutamate cyclase family.</text>
</comment>
<evidence type="ECO:0000256" key="1">
    <source>
        <dbReference type="ARBA" id="ARBA00007896"/>
    </source>
</evidence>
<dbReference type="GO" id="GO:0047820">
    <property type="term" value="F:D-glutamate cyclase activity"/>
    <property type="evidence" value="ECO:0007669"/>
    <property type="project" value="TreeGrafter"/>
</dbReference>
<sequence>MAFDITPYVDMSPKEVRELIRKGVIDFPTAGMCRGYAQANLVILPPEYAADFEEFAHKNPFPCPILEIIKGTPETHDMGEGGNICTDIPKYRIYENGVFTKETTDASEYWKEGYVGFLIGCSFSFEEALIREGIEIRHIAQGRNVPMFKTNIQTVPVGPFSGPMVCSMRPMTPENAKKAYDITFKMPNVHGAPVHMGDPKEVGVADVMKPDYGEAVDIYEGEIPVFWPCGVTPQAAIENAKPPIVITHAPGHMFITDIPNAELNDYLEAKKKEN</sequence>
<gene>
    <name evidence="4" type="ORF">GKZ57_08285</name>
</gene>
<dbReference type="AlphaFoldDB" id="A0A844GGR3"/>
<dbReference type="RefSeq" id="WP_118508443.1">
    <property type="nucleotide sequence ID" value="NZ_WMBC01000005.1"/>
</dbReference>
<evidence type="ECO:0000313" key="4">
    <source>
        <dbReference type="EMBL" id="MTD61266.1"/>
    </source>
</evidence>
<dbReference type="PANTHER" id="PTHR32022">
    <property type="entry name" value="D-GLUTAMATE CYCLASE, MITOCHONDRIAL"/>
    <property type="match status" value="1"/>
</dbReference>
<dbReference type="Proteomes" id="UP000437824">
    <property type="component" value="Unassembled WGS sequence"/>
</dbReference>
<accession>A0A844GGR3</accession>
<dbReference type="Gene3D" id="3.40.1640.10">
    <property type="entry name" value="PSTPO5379-like"/>
    <property type="match status" value="1"/>
</dbReference>
<dbReference type="PIRSF" id="PIRSF029755">
    <property type="entry name" value="UCP029755"/>
    <property type="match status" value="1"/>
</dbReference>
<keyword evidence="2 3" id="KW-0456">Lyase</keyword>
<dbReference type="HAMAP" id="MF_01830">
    <property type="entry name" value="Hydro_lyase"/>
    <property type="match status" value="1"/>
</dbReference>
<dbReference type="Gene3D" id="3.30.2040.10">
    <property type="entry name" value="PSTPO5379-like domain"/>
    <property type="match status" value="1"/>
</dbReference>
<dbReference type="EC" id="4.2.1.-" evidence="3"/>
<dbReference type="NCBIfam" id="NF003969">
    <property type="entry name" value="PRK05463.1"/>
    <property type="match status" value="1"/>
</dbReference>
<reference evidence="4 5" key="1">
    <citation type="submission" date="2019-11" db="EMBL/GenBank/DDBJ databases">
        <title>Draft genome sequence of Blautia luti DSM 14534T, isolated from human stool.</title>
        <authorList>
            <person name="Ortiz R."/>
            <person name="Melis-Arcos F."/>
            <person name="Covarrubias P."/>
            <person name="Cardenas J.P."/>
            <person name="Perez-Donoso J."/>
            <person name="Almonacid D."/>
        </authorList>
    </citation>
    <scope>NUCLEOTIDE SEQUENCE [LARGE SCALE GENOMIC DNA]</scope>
    <source>
        <strain evidence="4 5">DSM 14534</strain>
    </source>
</reference>
<proteinExistence type="inferred from homology"/>
<evidence type="ECO:0000256" key="3">
    <source>
        <dbReference type="HAMAP-Rule" id="MF_01830"/>
    </source>
</evidence>
<comment type="caution">
    <text evidence="4">The sequence shown here is derived from an EMBL/GenBank/DDBJ whole genome shotgun (WGS) entry which is preliminary data.</text>
</comment>
<dbReference type="SUPFAM" id="SSF160920">
    <property type="entry name" value="PSTPO5379-like"/>
    <property type="match status" value="1"/>
</dbReference>
<protein>
    <recommendedName>
        <fullName evidence="3">Putative hydro-lyase GKZ57_08285</fullName>
        <ecNumber evidence="3">4.2.1.-</ecNumber>
    </recommendedName>
</protein>
<organism evidence="4 5">
    <name type="scientific">Blautia luti DSM 14534 = JCM 17040</name>
    <dbReference type="NCBI Taxonomy" id="649762"/>
    <lineage>
        <taxon>Bacteria</taxon>
        <taxon>Bacillati</taxon>
        <taxon>Bacillota</taxon>
        <taxon>Clostridia</taxon>
        <taxon>Lachnospirales</taxon>
        <taxon>Lachnospiraceae</taxon>
        <taxon>Blautia</taxon>
    </lineage>
</organism>
<dbReference type="InterPro" id="IPR038021">
    <property type="entry name" value="Putative_hydro-lyase"/>
</dbReference>
<dbReference type="InterPro" id="IPR016938">
    <property type="entry name" value="UPF0317"/>
</dbReference>